<protein>
    <submittedName>
        <fullName evidence="3">GTP-binding protein</fullName>
    </submittedName>
</protein>
<dbReference type="InterPro" id="IPR006073">
    <property type="entry name" value="GTP-bd"/>
</dbReference>
<evidence type="ECO:0000259" key="2">
    <source>
        <dbReference type="Pfam" id="PF01926"/>
    </source>
</evidence>
<gene>
    <name evidence="3" type="ORF">AU255_07590</name>
</gene>
<keyword evidence="1" id="KW-0472">Membrane</keyword>
<dbReference type="GO" id="GO:0005525">
    <property type="term" value="F:GTP binding"/>
    <property type="evidence" value="ECO:0007669"/>
    <property type="project" value="InterPro"/>
</dbReference>
<dbReference type="RefSeq" id="WP_080522327.1">
    <property type="nucleotide sequence ID" value="NZ_LPUF01000001.1"/>
</dbReference>
<name>A0A1V8M843_9GAMM</name>
<sequence>MDYEYSDLVVQAKLWAQEVVDSAWASESALKGLLGYDARTPDSLFTDVTSRPLIVAFLGGTGVGKSTLLNRLAGKQIALTGVVRPTSKEVTLFHHRSVKISHLPSLLPLDKIKIAEHSEEKNKHIIWVDMPDFDSTEQSNQQLVLEWLPHIDVLIYVVSPERYRDSKAWQILKAEGGRHAWIFILNQSDRGQAEQYQDFIKQLAKAGFNNPLVYQTCCALDMAAGQLDEFDTLQTSLQNLATENTIKQLELRGQQVRKAELSKVLQSSIALLGPATVTEELILFWKKQGLDLQRLLVEATVLPQQQMATYYALHSGDLAHKQTEPYLHQRLWDKWAQTRFDDALDALILQADQLAIPVLPIKKLLLPIRANAEKIVEEKTLLSVRKALIKPGNVLQRAIIKIAQFAEIILPIAAMGWVGYQVFIEFYESSLEQVPHYVGTNFAINSIMLIAISWLFPYFLQKKLQPSIEKAALKGLSRGFLTALQTLELEVLEAINSNAQVQETLRLKAEDIIKGCHRGSGRAIEIPENSSLERMLL</sequence>
<dbReference type="Gene3D" id="3.40.50.300">
    <property type="entry name" value="P-loop containing nucleotide triphosphate hydrolases"/>
    <property type="match status" value="1"/>
</dbReference>
<evidence type="ECO:0000313" key="4">
    <source>
        <dbReference type="Proteomes" id="UP000191980"/>
    </source>
</evidence>
<keyword evidence="1" id="KW-1133">Transmembrane helix</keyword>
<proteinExistence type="predicted"/>
<dbReference type="AlphaFoldDB" id="A0A1V8M843"/>
<feature type="domain" description="G" evidence="2">
    <location>
        <begin position="55"/>
        <end position="173"/>
    </location>
</feature>
<keyword evidence="1" id="KW-0812">Transmembrane</keyword>
<dbReference type="OrthoDB" id="238366at2"/>
<dbReference type="Proteomes" id="UP000191980">
    <property type="component" value="Unassembled WGS sequence"/>
</dbReference>
<dbReference type="SUPFAM" id="SSF52540">
    <property type="entry name" value="P-loop containing nucleoside triphosphate hydrolases"/>
    <property type="match status" value="1"/>
</dbReference>
<evidence type="ECO:0000313" key="3">
    <source>
        <dbReference type="EMBL" id="OQK17717.1"/>
    </source>
</evidence>
<reference evidence="3 4" key="1">
    <citation type="submission" date="2015-12" db="EMBL/GenBank/DDBJ databases">
        <authorList>
            <person name="Shamseldin A."/>
            <person name="Moawad H."/>
            <person name="Abd El-Rahim W.M."/>
            <person name="Sadowsky M.J."/>
        </authorList>
    </citation>
    <scope>NUCLEOTIDE SEQUENCE [LARGE SCALE GENOMIC DNA]</scope>
    <source>
        <strain evidence="3 4">WF1</strain>
    </source>
</reference>
<feature type="transmembrane region" description="Helical" evidence="1">
    <location>
        <begin position="405"/>
        <end position="423"/>
    </location>
</feature>
<keyword evidence="4" id="KW-1185">Reference proteome</keyword>
<dbReference type="InterPro" id="IPR027417">
    <property type="entry name" value="P-loop_NTPase"/>
</dbReference>
<accession>A0A1V8M843</accession>
<feature type="transmembrane region" description="Helical" evidence="1">
    <location>
        <begin position="443"/>
        <end position="460"/>
    </location>
</feature>
<dbReference type="STRING" id="1420851.AU255_07590"/>
<comment type="caution">
    <text evidence="3">The sequence shown here is derived from an EMBL/GenBank/DDBJ whole genome shotgun (WGS) entry which is preliminary data.</text>
</comment>
<evidence type="ECO:0000256" key="1">
    <source>
        <dbReference type="SAM" id="Phobius"/>
    </source>
</evidence>
<organism evidence="3 4">
    <name type="scientific">Methyloprofundus sedimenti</name>
    <dbReference type="NCBI Taxonomy" id="1420851"/>
    <lineage>
        <taxon>Bacteria</taxon>
        <taxon>Pseudomonadati</taxon>
        <taxon>Pseudomonadota</taxon>
        <taxon>Gammaproteobacteria</taxon>
        <taxon>Methylococcales</taxon>
        <taxon>Methylococcaceae</taxon>
        <taxon>Methyloprofundus</taxon>
    </lineage>
</organism>
<dbReference type="EMBL" id="LPUF01000001">
    <property type="protein sequence ID" value="OQK17717.1"/>
    <property type="molecule type" value="Genomic_DNA"/>
</dbReference>
<dbReference type="Pfam" id="PF01926">
    <property type="entry name" value="MMR_HSR1"/>
    <property type="match status" value="1"/>
</dbReference>